<dbReference type="InterPro" id="IPR042031">
    <property type="entry name" value="SKA1_MBD_sf"/>
</dbReference>
<dbReference type="GO" id="GO:0051301">
    <property type="term" value="P:cell division"/>
    <property type="evidence" value="ECO:0007669"/>
    <property type="project" value="InterPro"/>
</dbReference>
<evidence type="ECO:0000256" key="4">
    <source>
        <dbReference type="ARBA" id="ARBA00047202"/>
    </source>
</evidence>
<dbReference type="GO" id="GO:0007059">
    <property type="term" value="P:chromosome segregation"/>
    <property type="evidence" value="ECO:0007669"/>
    <property type="project" value="InterPro"/>
</dbReference>
<dbReference type="GO" id="GO:0008017">
    <property type="term" value="F:microtubule binding"/>
    <property type="evidence" value="ECO:0007669"/>
    <property type="project" value="InterPro"/>
</dbReference>
<evidence type="ECO:0000313" key="6">
    <source>
        <dbReference type="Ensembl" id="ENSCPIP00010004022.1"/>
    </source>
</evidence>
<dbReference type="GO" id="GO:0000278">
    <property type="term" value="P:mitotic cell cycle"/>
    <property type="evidence" value="ECO:0007669"/>
    <property type="project" value="TreeGrafter"/>
</dbReference>
<reference evidence="6" key="2">
    <citation type="submission" date="2025-09" db="UniProtKB">
        <authorList>
            <consortium name="Ensembl"/>
        </authorList>
    </citation>
    <scope>IDENTIFICATION</scope>
</reference>
<reference evidence="6" key="1">
    <citation type="submission" date="2025-08" db="UniProtKB">
        <authorList>
            <consortium name="Ensembl"/>
        </authorList>
    </citation>
    <scope>IDENTIFICATION</scope>
</reference>
<comment type="similarity">
    <text evidence="1">Belongs to the SKA1 family.</text>
</comment>
<accession>A0A8C3L227</accession>
<dbReference type="Proteomes" id="UP000694543">
    <property type="component" value="Unplaced"/>
</dbReference>
<dbReference type="Gene3D" id="1.10.10.1890">
    <property type="entry name" value="Ska1 microtubule binding domain-like"/>
    <property type="match status" value="1"/>
</dbReference>
<evidence type="ECO:0000256" key="1">
    <source>
        <dbReference type="ARBA" id="ARBA00006836"/>
    </source>
</evidence>
<evidence type="ECO:0000256" key="2">
    <source>
        <dbReference type="ARBA" id="ARBA00023054"/>
    </source>
</evidence>
<dbReference type="PANTHER" id="PTHR28573:SF1">
    <property type="entry name" value="SPINDLE AND KINETOCHORE-ASSOCIATED PROTEIN 1"/>
    <property type="match status" value="1"/>
</dbReference>
<dbReference type="PANTHER" id="PTHR28573">
    <property type="entry name" value="SPINDLE AND KINETOCHORE-ASSOCIATED PROTEIN 1"/>
    <property type="match status" value="1"/>
</dbReference>
<keyword evidence="2 5" id="KW-0175">Coiled coil</keyword>
<name>A0A8C3L227_CHRPC</name>
<dbReference type="Gene3D" id="6.10.250.1370">
    <property type="match status" value="1"/>
</dbReference>
<dbReference type="Ensembl" id="ENSCPIT00010004733.1">
    <property type="protein sequence ID" value="ENSCPIP00010004022.1"/>
    <property type="gene ID" value="ENSCPIG00010003111.1"/>
</dbReference>
<dbReference type="GO" id="GO:0031110">
    <property type="term" value="P:regulation of microtubule polymerization or depolymerization"/>
    <property type="evidence" value="ECO:0007669"/>
    <property type="project" value="TreeGrafter"/>
</dbReference>
<sequence length="235" mass="26959">MAAEELEDLCCHINAKIGCVKKLLQLRAIGREASLKAVLANVGQEMAVLHGLLGELEGEVNQRRQLAALLQETRKRVEEERMEAELLQRNVPLELSFKKEPRLVKKPIKEAEFVKEAALITVEEFENVPGYMRGRLTLPQINASLQILHAAAASKYKILHQNPKSMTSSIRSLYHRFREEETKETKGEIFVVEADLKEFTQVKVDRRFHAVLNVLRHCQRVREVRGARLVRYVLC</sequence>
<evidence type="ECO:0000256" key="3">
    <source>
        <dbReference type="ARBA" id="ARBA00047182"/>
    </source>
</evidence>
<dbReference type="Pfam" id="PF07160">
    <property type="entry name" value="SKA1"/>
    <property type="match status" value="2"/>
</dbReference>
<dbReference type="GO" id="GO:0005876">
    <property type="term" value="C:spindle microtubule"/>
    <property type="evidence" value="ECO:0007669"/>
    <property type="project" value="TreeGrafter"/>
</dbReference>
<dbReference type="GO" id="GO:0072686">
    <property type="term" value="C:mitotic spindle"/>
    <property type="evidence" value="ECO:0007669"/>
    <property type="project" value="TreeGrafter"/>
</dbReference>
<proteinExistence type="inferred from homology"/>
<dbReference type="InterPro" id="IPR009829">
    <property type="entry name" value="SKA1"/>
</dbReference>
<dbReference type="FunFam" id="1.10.10.1890:FF:000002">
    <property type="entry name" value="Spindle and kinetochore-associated protein 1"/>
    <property type="match status" value="1"/>
</dbReference>
<keyword evidence="7" id="KW-1185">Reference proteome</keyword>
<dbReference type="GO" id="GO:0000940">
    <property type="term" value="C:outer kinetochore"/>
    <property type="evidence" value="ECO:0007669"/>
    <property type="project" value="TreeGrafter"/>
</dbReference>
<organism evidence="6 7">
    <name type="scientific">Chrysolophus pictus</name>
    <name type="common">Golden pheasant</name>
    <name type="synonym">Phasianus pictus</name>
    <dbReference type="NCBI Taxonomy" id="9089"/>
    <lineage>
        <taxon>Eukaryota</taxon>
        <taxon>Metazoa</taxon>
        <taxon>Chordata</taxon>
        <taxon>Craniata</taxon>
        <taxon>Vertebrata</taxon>
        <taxon>Euteleostomi</taxon>
        <taxon>Archelosauria</taxon>
        <taxon>Archosauria</taxon>
        <taxon>Dinosauria</taxon>
        <taxon>Saurischia</taxon>
        <taxon>Theropoda</taxon>
        <taxon>Coelurosauria</taxon>
        <taxon>Aves</taxon>
        <taxon>Neognathae</taxon>
        <taxon>Galloanserae</taxon>
        <taxon>Galliformes</taxon>
        <taxon>Phasianidae</taxon>
        <taxon>Phasianinae</taxon>
        <taxon>Chrysolophus</taxon>
    </lineage>
</organism>
<evidence type="ECO:0000256" key="5">
    <source>
        <dbReference type="SAM" id="Coils"/>
    </source>
</evidence>
<protein>
    <recommendedName>
        <fullName evidence="3">SKA complex subunit 1</fullName>
    </recommendedName>
    <alternativeName>
        <fullName evidence="4">Spindle and kinetochore-associated protein 1</fullName>
    </alternativeName>
</protein>
<feature type="coiled-coil region" evidence="5">
    <location>
        <begin position="60"/>
        <end position="90"/>
    </location>
</feature>
<evidence type="ECO:0000313" key="7">
    <source>
        <dbReference type="Proteomes" id="UP000694543"/>
    </source>
</evidence>
<dbReference type="AlphaFoldDB" id="A0A8C3L227"/>